<sequence length="134" mass="14602">MKIKVPKRAYSIGGDPLERMQTPVFNKRELATMKKTPSSTGTVLAMSGLFICGVALFSSGVLVLILQQETPFIIAGCSFVGVGTAMLLVCAVLQWKNVKKLVLDVNSHLTGVSTRKQIWRTMFDGPSDLPQMSQ</sequence>
<name>A0AA36CJC2_9BILA</name>
<keyword evidence="4" id="KW-1185">Reference proteome</keyword>
<proteinExistence type="predicted"/>
<dbReference type="AlphaFoldDB" id="A0AA36CJC2"/>
<reference evidence="2" key="1">
    <citation type="submission" date="2023-06" db="EMBL/GenBank/DDBJ databases">
        <authorList>
            <person name="Delattre M."/>
        </authorList>
    </citation>
    <scope>NUCLEOTIDE SEQUENCE</scope>
    <source>
        <strain evidence="2">AF72</strain>
    </source>
</reference>
<evidence type="ECO:0000256" key="1">
    <source>
        <dbReference type="SAM" id="Phobius"/>
    </source>
</evidence>
<feature type="transmembrane region" description="Helical" evidence="1">
    <location>
        <begin position="72"/>
        <end position="93"/>
    </location>
</feature>
<evidence type="ECO:0000313" key="2">
    <source>
        <dbReference type="EMBL" id="CAJ0569434.1"/>
    </source>
</evidence>
<keyword evidence="1" id="KW-0812">Transmembrane</keyword>
<keyword evidence="1" id="KW-1133">Transmembrane helix</keyword>
<evidence type="ECO:0000313" key="3">
    <source>
        <dbReference type="EMBL" id="CAJ0586113.1"/>
    </source>
</evidence>
<comment type="caution">
    <text evidence="2">The sequence shown here is derived from an EMBL/GenBank/DDBJ whole genome shotgun (WGS) entry which is preliminary data.</text>
</comment>
<gene>
    <name evidence="3" type="ORF">MSPICULIGERA_LOCUS24121</name>
    <name evidence="2" type="ORF">MSPICULIGERA_LOCUS7914</name>
</gene>
<feature type="transmembrane region" description="Helical" evidence="1">
    <location>
        <begin position="43"/>
        <end position="66"/>
    </location>
</feature>
<evidence type="ECO:0000313" key="4">
    <source>
        <dbReference type="Proteomes" id="UP001177023"/>
    </source>
</evidence>
<dbReference type="EMBL" id="CATQJA010002707">
    <property type="protein sequence ID" value="CAJ0586113.1"/>
    <property type="molecule type" value="Genomic_DNA"/>
</dbReference>
<dbReference type="Proteomes" id="UP001177023">
    <property type="component" value="Unassembled WGS sequence"/>
</dbReference>
<dbReference type="EMBL" id="CATQJA010002028">
    <property type="protein sequence ID" value="CAJ0569434.1"/>
    <property type="molecule type" value="Genomic_DNA"/>
</dbReference>
<organism evidence="2 4">
    <name type="scientific">Mesorhabditis spiculigera</name>
    <dbReference type="NCBI Taxonomy" id="96644"/>
    <lineage>
        <taxon>Eukaryota</taxon>
        <taxon>Metazoa</taxon>
        <taxon>Ecdysozoa</taxon>
        <taxon>Nematoda</taxon>
        <taxon>Chromadorea</taxon>
        <taxon>Rhabditida</taxon>
        <taxon>Rhabditina</taxon>
        <taxon>Rhabditomorpha</taxon>
        <taxon>Rhabditoidea</taxon>
        <taxon>Rhabditidae</taxon>
        <taxon>Mesorhabditinae</taxon>
        <taxon>Mesorhabditis</taxon>
    </lineage>
</organism>
<protein>
    <submittedName>
        <fullName evidence="2">Uncharacterized protein</fullName>
    </submittedName>
</protein>
<keyword evidence="1" id="KW-0472">Membrane</keyword>
<feature type="non-terminal residue" evidence="2">
    <location>
        <position position="1"/>
    </location>
</feature>
<accession>A0AA36CJC2</accession>